<comment type="caution">
    <text evidence="1">The sequence shown here is derived from an EMBL/GenBank/DDBJ whole genome shotgun (WGS) entry which is preliminary data.</text>
</comment>
<accession>A0A7J7JMG8</accession>
<dbReference type="Proteomes" id="UP000593567">
    <property type="component" value="Unassembled WGS sequence"/>
</dbReference>
<dbReference type="EMBL" id="VXIV02002198">
    <property type="protein sequence ID" value="KAF6026841.1"/>
    <property type="molecule type" value="Genomic_DNA"/>
</dbReference>
<proteinExistence type="predicted"/>
<organism evidence="1 2">
    <name type="scientific">Bugula neritina</name>
    <name type="common">Brown bryozoan</name>
    <name type="synonym">Sertularia neritina</name>
    <dbReference type="NCBI Taxonomy" id="10212"/>
    <lineage>
        <taxon>Eukaryota</taxon>
        <taxon>Metazoa</taxon>
        <taxon>Spiralia</taxon>
        <taxon>Lophotrochozoa</taxon>
        <taxon>Bryozoa</taxon>
        <taxon>Gymnolaemata</taxon>
        <taxon>Cheilostomatida</taxon>
        <taxon>Flustrina</taxon>
        <taxon>Buguloidea</taxon>
        <taxon>Bugulidae</taxon>
        <taxon>Bugula</taxon>
    </lineage>
</organism>
<dbReference type="AlphaFoldDB" id="A0A7J7JMG8"/>
<evidence type="ECO:0000313" key="2">
    <source>
        <dbReference type="Proteomes" id="UP000593567"/>
    </source>
</evidence>
<evidence type="ECO:0000313" key="1">
    <source>
        <dbReference type="EMBL" id="KAF6026841.1"/>
    </source>
</evidence>
<keyword evidence="2" id="KW-1185">Reference proteome</keyword>
<gene>
    <name evidence="1" type="ORF">EB796_014855</name>
</gene>
<sequence length="80" mass="8808">MGLGCGLNKQLKNFFDRKPDSLLKQTEKMGRRKGSGELPLTHSYPEIHSGEHLPAITEMSEDSATGGNFLLCSLIIVSEF</sequence>
<protein>
    <submittedName>
        <fullName evidence="1">Uncharacterized protein</fullName>
    </submittedName>
</protein>
<name>A0A7J7JMG8_BUGNE</name>
<reference evidence="1" key="1">
    <citation type="submission" date="2020-06" db="EMBL/GenBank/DDBJ databases">
        <title>Draft genome of Bugula neritina, a colonial animal packing powerful symbionts and potential medicines.</title>
        <authorList>
            <person name="Rayko M."/>
        </authorList>
    </citation>
    <scope>NUCLEOTIDE SEQUENCE [LARGE SCALE GENOMIC DNA]</scope>
    <source>
        <strain evidence="1">Kwan_BN1</strain>
    </source>
</reference>